<dbReference type="Proteomes" id="UP000018142">
    <property type="component" value="Unassembled WGS sequence"/>
</dbReference>
<accession>R6RNU5</accession>
<evidence type="ECO:0000256" key="2">
    <source>
        <dbReference type="SAM" id="Phobius"/>
    </source>
</evidence>
<keyword evidence="2" id="KW-0472">Membrane</keyword>
<feature type="transmembrane region" description="Helical" evidence="2">
    <location>
        <begin position="28"/>
        <end position="46"/>
    </location>
</feature>
<keyword evidence="2" id="KW-1133">Transmembrane helix</keyword>
<sequence>MLVANMHNSKIPDNPPTGASEDSFTQTAVIIISMVMMSAAVVLVLPDNPPTGANEDSFTQTAVVIISMVMMSAAVVLVFPLSKRKRKR</sequence>
<dbReference type="EMBL" id="CBFJ010000064">
    <property type="protein sequence ID" value="CDC44751.1"/>
    <property type="molecule type" value="Genomic_DNA"/>
</dbReference>
<proteinExistence type="predicted"/>
<feature type="transmembrane region" description="Helical" evidence="2">
    <location>
        <begin position="58"/>
        <end position="81"/>
    </location>
</feature>
<evidence type="ECO:0000256" key="1">
    <source>
        <dbReference type="SAM" id="MobiDB-lite"/>
    </source>
</evidence>
<feature type="region of interest" description="Disordered" evidence="1">
    <location>
        <begin position="1"/>
        <end position="21"/>
    </location>
</feature>
<name>R6RNU5_9FIRM</name>
<reference evidence="3" key="1">
    <citation type="submission" date="2012-11" db="EMBL/GenBank/DDBJ databases">
        <title>Dependencies among metagenomic species, viruses, plasmids and units of genetic variation.</title>
        <authorList>
            <person name="Nielsen H.B."/>
            <person name="Almeida M."/>
            <person name="Juncker A.S."/>
            <person name="Rasmussen S."/>
            <person name="Li J."/>
            <person name="Sunagawa S."/>
            <person name="Plichta D."/>
            <person name="Gautier L."/>
            <person name="Le Chatelier E."/>
            <person name="Peletier E."/>
            <person name="Bonde I."/>
            <person name="Nielsen T."/>
            <person name="Manichanh C."/>
            <person name="Arumugam M."/>
            <person name="Batto J."/>
            <person name="Santos M.B.Q.D."/>
            <person name="Blom N."/>
            <person name="Borruel N."/>
            <person name="Burgdorf K.S."/>
            <person name="Boumezbeur F."/>
            <person name="Casellas F."/>
            <person name="Dore J."/>
            <person name="Guarner F."/>
            <person name="Hansen T."/>
            <person name="Hildebrand F."/>
            <person name="Kaas R.S."/>
            <person name="Kennedy S."/>
            <person name="Kristiansen K."/>
            <person name="Kultima J.R."/>
            <person name="Leonard P."/>
            <person name="Levenez F."/>
            <person name="Lund O."/>
            <person name="Moumen B."/>
            <person name="Le Paslier D."/>
            <person name="Pons N."/>
            <person name="Pedersen O."/>
            <person name="Prifti E."/>
            <person name="Qin J."/>
            <person name="Raes J."/>
            <person name="Tap J."/>
            <person name="Tims S."/>
            <person name="Ussery D.W."/>
            <person name="Yamada T."/>
            <person name="MetaHit consortium"/>
            <person name="Renault P."/>
            <person name="Sicheritz-Ponten T."/>
            <person name="Bork P."/>
            <person name="Wang J."/>
            <person name="Brunak S."/>
            <person name="Ehrlich S.D."/>
        </authorList>
    </citation>
    <scope>NUCLEOTIDE SEQUENCE [LARGE SCALE GENOMIC DNA]</scope>
</reference>
<comment type="caution">
    <text evidence="3">The sequence shown here is derived from an EMBL/GenBank/DDBJ whole genome shotgun (WGS) entry which is preliminary data.</text>
</comment>
<organism evidence="3 4">
    <name type="scientific">[Eubacterium] siraeum CAG:80</name>
    <dbReference type="NCBI Taxonomy" id="1263080"/>
    <lineage>
        <taxon>Bacteria</taxon>
        <taxon>Bacillati</taxon>
        <taxon>Bacillota</taxon>
        <taxon>Clostridia</taxon>
        <taxon>Eubacteriales</taxon>
        <taxon>Oscillospiraceae</taxon>
        <taxon>Oscillospiraceae incertae sedis</taxon>
    </lineage>
</organism>
<evidence type="ECO:0000313" key="3">
    <source>
        <dbReference type="EMBL" id="CDC44751.1"/>
    </source>
</evidence>
<keyword evidence="2" id="KW-0812">Transmembrane</keyword>
<dbReference type="AlphaFoldDB" id="R6RNU5"/>
<gene>
    <name evidence="3" type="ORF">BN788_01554</name>
</gene>
<evidence type="ECO:0000313" key="4">
    <source>
        <dbReference type="Proteomes" id="UP000018142"/>
    </source>
</evidence>
<protein>
    <submittedName>
        <fullName evidence="3">Cna protein B-type domain</fullName>
    </submittedName>
</protein>